<dbReference type="PATRIC" id="fig|84292.3.peg.2188"/>
<evidence type="ECO:0000313" key="2">
    <source>
        <dbReference type="Proteomes" id="UP000037737"/>
    </source>
</evidence>
<organism evidence="1 2">
    <name type="scientific">Microbacterium aurantiacum</name>
    <dbReference type="NCBI Taxonomy" id="162393"/>
    <lineage>
        <taxon>Bacteria</taxon>
        <taxon>Bacillati</taxon>
        <taxon>Actinomycetota</taxon>
        <taxon>Actinomycetes</taxon>
        <taxon>Micrococcales</taxon>
        <taxon>Microbacteriaceae</taxon>
        <taxon>Microbacterium</taxon>
    </lineage>
</organism>
<name>A0A0M9VKP7_9MICO</name>
<gene>
    <name evidence="1" type="ORF">XI38_10740</name>
</gene>
<accession>A0A0M9VKP7</accession>
<keyword evidence="2" id="KW-1185">Reference proteome</keyword>
<dbReference type="EMBL" id="LAVO01000011">
    <property type="protein sequence ID" value="KOS10312.1"/>
    <property type="molecule type" value="Genomic_DNA"/>
</dbReference>
<dbReference type="AlphaFoldDB" id="A0A0M9VKP7"/>
<dbReference type="Proteomes" id="UP000037737">
    <property type="component" value="Unassembled WGS sequence"/>
</dbReference>
<reference evidence="1" key="1">
    <citation type="submission" date="2015-04" db="EMBL/GenBank/DDBJ databases">
        <title>Complete genome sequence of Microbacterium chocolatum SIT 101, a bacterium enantioselectively hydrolyzing mesomeric diesters.</title>
        <authorList>
            <person name="Li X."/>
            <person name="Xu Y."/>
        </authorList>
    </citation>
    <scope>NUCLEOTIDE SEQUENCE [LARGE SCALE GENOMIC DNA]</scope>
    <source>
        <strain evidence="1">SIT 101</strain>
    </source>
</reference>
<evidence type="ECO:0000313" key="1">
    <source>
        <dbReference type="EMBL" id="KOS10312.1"/>
    </source>
</evidence>
<sequence>MPRSHRRRPEPAGDDESFARLLAGFKRTEIKRGVEWTVQPVAAAQAQKTYVCPACPNDIAPGTAHVVVWRASGILGDSADLAGRRHWHTHCWRIN</sequence>
<proteinExistence type="predicted"/>
<protein>
    <submittedName>
        <fullName evidence="1">ATP/GTP-binding protein</fullName>
    </submittedName>
</protein>
<dbReference type="OrthoDB" id="3381577at2"/>
<dbReference type="KEGG" id="mcw:A8L33_11290"/>
<comment type="caution">
    <text evidence="1">The sequence shown here is derived from an EMBL/GenBank/DDBJ whole genome shotgun (WGS) entry which is preliminary data.</text>
</comment>